<comment type="caution">
    <text evidence="1">The sequence shown here is derived from an EMBL/GenBank/DDBJ whole genome shotgun (WGS) entry which is preliminary data.</text>
</comment>
<proteinExistence type="predicted"/>
<evidence type="ECO:0000313" key="1">
    <source>
        <dbReference type="EMBL" id="MCP2730779.1"/>
    </source>
</evidence>
<sequence length="59" mass="7040">MDKWTETETNILYGVVTTGTEWQFGRFDRTRRHITQDLKLYRIPEELTTLIQILLALLT</sequence>
<gene>
    <name evidence="1" type="ORF">NJ959_20335</name>
</gene>
<evidence type="ECO:0000313" key="2">
    <source>
        <dbReference type="Proteomes" id="UP001204953"/>
    </source>
</evidence>
<dbReference type="RefSeq" id="WP_254013532.1">
    <property type="nucleotide sequence ID" value="NZ_JAMZMM010000240.1"/>
</dbReference>
<name>A0AAE3GUT7_9CYAN</name>
<reference evidence="1" key="1">
    <citation type="submission" date="2022-06" db="EMBL/GenBank/DDBJ databases">
        <title>New cyanobacteria of genus Symplocastrum in benthos of Lake Baikal.</title>
        <authorList>
            <person name="Sorokovikova E."/>
            <person name="Tikhonova I."/>
            <person name="Krasnopeev A."/>
            <person name="Evseev P."/>
            <person name="Gladkikh A."/>
            <person name="Belykh O."/>
        </authorList>
    </citation>
    <scope>NUCLEOTIDE SEQUENCE</scope>
    <source>
        <strain evidence="1">BBK-W-15</strain>
    </source>
</reference>
<organism evidence="1 2">
    <name type="scientific">Limnofasciculus baicalensis BBK-W-15</name>
    <dbReference type="NCBI Taxonomy" id="2699891"/>
    <lineage>
        <taxon>Bacteria</taxon>
        <taxon>Bacillati</taxon>
        <taxon>Cyanobacteriota</taxon>
        <taxon>Cyanophyceae</taxon>
        <taxon>Coleofasciculales</taxon>
        <taxon>Coleofasciculaceae</taxon>
        <taxon>Limnofasciculus</taxon>
        <taxon>Limnofasciculus baicalensis</taxon>
    </lineage>
</organism>
<protein>
    <submittedName>
        <fullName evidence="1">Uncharacterized protein</fullName>
    </submittedName>
</protein>
<dbReference type="EMBL" id="JAMZMM010000240">
    <property type="protein sequence ID" value="MCP2730779.1"/>
    <property type="molecule type" value="Genomic_DNA"/>
</dbReference>
<dbReference type="Proteomes" id="UP001204953">
    <property type="component" value="Unassembled WGS sequence"/>
</dbReference>
<keyword evidence="2" id="KW-1185">Reference proteome</keyword>
<accession>A0AAE3GUT7</accession>
<dbReference type="AlphaFoldDB" id="A0AAE3GUT7"/>